<evidence type="ECO:0000256" key="1">
    <source>
        <dbReference type="SAM" id="MobiDB-lite"/>
    </source>
</evidence>
<dbReference type="Proteomes" id="UP000017668">
    <property type="component" value="Unassembled WGS sequence"/>
</dbReference>
<feature type="compositionally biased region" description="Low complexity" evidence="1">
    <location>
        <begin position="163"/>
        <end position="178"/>
    </location>
</feature>
<feature type="region of interest" description="Disordered" evidence="1">
    <location>
        <begin position="161"/>
        <end position="189"/>
    </location>
</feature>
<dbReference type="EMBL" id="AMQQ01000026">
    <property type="protein sequence ID" value="EKJ94527.1"/>
    <property type="molecule type" value="Genomic_DNA"/>
</dbReference>
<keyword evidence="3" id="KW-1185">Reference proteome</keyword>
<comment type="caution">
    <text evidence="2">The sequence shown here is derived from an EMBL/GenBank/DDBJ whole genome shotgun (WGS) entry which is preliminary data.</text>
</comment>
<name>A0ABN0HIX8_RHILU</name>
<protein>
    <recommendedName>
        <fullName evidence="4">Lipoprotein</fullName>
    </recommendedName>
</protein>
<gene>
    <name evidence="2" type="ORF">C241_18060</name>
</gene>
<organism evidence="2 3">
    <name type="scientific">Bradyrhizobium lupini HPC(L)</name>
    <dbReference type="NCBI Taxonomy" id="1229491"/>
    <lineage>
        <taxon>Bacteria</taxon>
        <taxon>Pseudomonadati</taxon>
        <taxon>Pseudomonadota</taxon>
        <taxon>Alphaproteobacteria</taxon>
        <taxon>Hyphomicrobiales</taxon>
        <taxon>Nitrobacteraceae</taxon>
        <taxon>Bradyrhizobium</taxon>
    </lineage>
</organism>
<dbReference type="NCBIfam" id="NF041110">
    <property type="entry name" value="HPE1_fam_CxxC"/>
    <property type="match status" value="1"/>
</dbReference>
<accession>A0ABN0HIX8</accession>
<evidence type="ECO:0008006" key="4">
    <source>
        <dbReference type="Google" id="ProtNLM"/>
    </source>
</evidence>
<proteinExistence type="predicted"/>
<evidence type="ECO:0000313" key="2">
    <source>
        <dbReference type="EMBL" id="EKJ94527.1"/>
    </source>
</evidence>
<sequence>MAHFARITRRRRYLGAFSMRRLLLTAIVVLTGGSAMASSIEYINGVHSTNGSFIRRDCAGCQQVKEKTAAQVYSIPSIEPGTQHTEMREVDGKQTLVRTEAWLGGAPVTFVSTNPAWMPKEASGTAIATYDDVEPAAHTQETAATPGGIDMTTTTAATKEISSTDAAAPSRASALPAPTNFPDFQLRGN</sequence>
<evidence type="ECO:0000313" key="3">
    <source>
        <dbReference type="Proteomes" id="UP000017668"/>
    </source>
</evidence>
<dbReference type="InterPro" id="IPR049748">
    <property type="entry name" value="HPE1-like_N_CxxC"/>
</dbReference>
<reference evidence="2 3" key="1">
    <citation type="journal article" date="2013" name="Genome Announc.">
        <title>Genome Sequence of Rhizobium lupini HPC(L) Isolated from Saline Desert Soil, Kutch (Gujarat).</title>
        <authorList>
            <person name="Agarwal L."/>
            <person name="Purohit H.J."/>
        </authorList>
    </citation>
    <scope>NUCLEOTIDE SEQUENCE [LARGE SCALE GENOMIC DNA]</scope>
    <source>
        <strain evidence="3">HPC(L)</strain>
    </source>
</reference>